<dbReference type="SUPFAM" id="SSF47616">
    <property type="entry name" value="GST C-terminal domain-like"/>
    <property type="match status" value="1"/>
</dbReference>
<dbReference type="GO" id="GO:0004364">
    <property type="term" value="F:glutathione transferase activity"/>
    <property type="evidence" value="ECO:0007669"/>
    <property type="project" value="TreeGrafter"/>
</dbReference>
<organism evidence="2 3">
    <name type="scientific">Duganella lactea</name>
    <dbReference type="NCBI Taxonomy" id="2692173"/>
    <lineage>
        <taxon>Bacteria</taxon>
        <taxon>Pseudomonadati</taxon>
        <taxon>Pseudomonadota</taxon>
        <taxon>Betaproteobacteria</taxon>
        <taxon>Burkholderiales</taxon>
        <taxon>Oxalobacteraceae</taxon>
        <taxon>Telluria group</taxon>
        <taxon>Duganella</taxon>
    </lineage>
</organism>
<dbReference type="RefSeq" id="WP_161018181.1">
    <property type="nucleotide sequence ID" value="NZ_WWCP01000001.1"/>
</dbReference>
<dbReference type="InterPro" id="IPR036249">
    <property type="entry name" value="Thioredoxin-like_sf"/>
</dbReference>
<dbReference type="Pfam" id="PF13409">
    <property type="entry name" value="GST_N_2"/>
    <property type="match status" value="1"/>
</dbReference>
<dbReference type="GO" id="GO:0006559">
    <property type="term" value="P:L-phenylalanine catabolic process"/>
    <property type="evidence" value="ECO:0007669"/>
    <property type="project" value="TreeGrafter"/>
</dbReference>
<dbReference type="CDD" id="cd03043">
    <property type="entry name" value="GST_N_1"/>
    <property type="match status" value="1"/>
</dbReference>
<evidence type="ECO:0000313" key="3">
    <source>
        <dbReference type="Proteomes" id="UP000474565"/>
    </source>
</evidence>
<dbReference type="InterPro" id="IPR036282">
    <property type="entry name" value="Glutathione-S-Trfase_C_sf"/>
</dbReference>
<protein>
    <submittedName>
        <fullName evidence="2">Glutathione S-transferase</fullName>
    </submittedName>
</protein>
<dbReference type="PROSITE" id="PS50404">
    <property type="entry name" value="GST_NTER"/>
    <property type="match status" value="1"/>
</dbReference>
<dbReference type="InterPro" id="IPR040079">
    <property type="entry name" value="Glutathione_S-Trfase"/>
</dbReference>
<dbReference type="PANTHER" id="PTHR42673:SF4">
    <property type="entry name" value="MALEYLACETOACETATE ISOMERASE"/>
    <property type="match status" value="1"/>
</dbReference>
<evidence type="ECO:0000313" key="2">
    <source>
        <dbReference type="EMBL" id="MYM80859.1"/>
    </source>
</evidence>
<dbReference type="CDD" id="cd03194">
    <property type="entry name" value="GST_C_3"/>
    <property type="match status" value="1"/>
</dbReference>
<dbReference type="GO" id="GO:0006749">
    <property type="term" value="P:glutathione metabolic process"/>
    <property type="evidence" value="ECO:0007669"/>
    <property type="project" value="TreeGrafter"/>
</dbReference>
<dbReference type="InterPro" id="IPR004045">
    <property type="entry name" value="Glutathione_S-Trfase_N"/>
</dbReference>
<keyword evidence="2" id="KW-0808">Transferase</keyword>
<dbReference type="Proteomes" id="UP000474565">
    <property type="component" value="Unassembled WGS sequence"/>
</dbReference>
<name>A0A6L8MEU4_9BURK</name>
<feature type="domain" description="GST N-terminal" evidence="1">
    <location>
        <begin position="22"/>
        <end position="103"/>
    </location>
</feature>
<dbReference type="SUPFAM" id="SSF52833">
    <property type="entry name" value="Thioredoxin-like"/>
    <property type="match status" value="1"/>
</dbReference>
<dbReference type="PANTHER" id="PTHR42673">
    <property type="entry name" value="MALEYLACETOACETATE ISOMERASE"/>
    <property type="match status" value="1"/>
</dbReference>
<dbReference type="GO" id="GO:0016034">
    <property type="term" value="F:maleylacetoacetate isomerase activity"/>
    <property type="evidence" value="ECO:0007669"/>
    <property type="project" value="TreeGrafter"/>
</dbReference>
<accession>A0A6L8MEU4</accession>
<dbReference type="Pfam" id="PF13410">
    <property type="entry name" value="GST_C_2"/>
    <property type="match status" value="1"/>
</dbReference>
<dbReference type="Gene3D" id="3.40.30.10">
    <property type="entry name" value="Glutaredoxin"/>
    <property type="match status" value="1"/>
</dbReference>
<reference evidence="2 3" key="1">
    <citation type="submission" date="2019-12" db="EMBL/GenBank/DDBJ databases">
        <title>Novel species isolated from a subtropical stream in China.</title>
        <authorList>
            <person name="Lu H."/>
        </authorList>
    </citation>
    <scope>NUCLEOTIDE SEQUENCE [LARGE SCALE GENOMIC DNA]</scope>
    <source>
        <strain evidence="2 3">FT50W</strain>
    </source>
</reference>
<dbReference type="EMBL" id="WWCP01000001">
    <property type="protein sequence ID" value="MYM80859.1"/>
    <property type="molecule type" value="Genomic_DNA"/>
</dbReference>
<dbReference type="SFLD" id="SFLDS00019">
    <property type="entry name" value="Glutathione_Transferase_(cytos"/>
    <property type="match status" value="1"/>
</dbReference>
<gene>
    <name evidence="2" type="ORF">GTP44_02635</name>
</gene>
<comment type="caution">
    <text evidence="2">The sequence shown here is derived from an EMBL/GenBank/DDBJ whole genome shotgun (WGS) entry which is preliminary data.</text>
</comment>
<dbReference type="Gene3D" id="1.20.1050.10">
    <property type="match status" value="1"/>
</dbReference>
<proteinExistence type="predicted"/>
<sequence length="239" mass="26496">MQTTQLDPSLSQTLAAARSPGLTLVIGNKNYSSWSMRPWVAMTAFGIPFQEVRVLLDQEDTANRICGYSASGRVPVLLAGEEMTIWDSLAICEYLAEQFPELHLWPQDVAARAMARSVCAEMHAGFSDLRTSMSMNIRASYPGKGRTPGTQADIGRISEIWEECLSRFGHHQFLFGDFSIADAYYAPVVMRFRTYGVTLAPALDAYCQRVLAHPAVARWVSEALAETETAPRHDADMPD</sequence>
<dbReference type="AlphaFoldDB" id="A0A6L8MEU4"/>
<evidence type="ECO:0000259" key="1">
    <source>
        <dbReference type="PROSITE" id="PS50404"/>
    </source>
</evidence>